<dbReference type="EMBL" id="JAFBIL020000002">
    <property type="protein sequence ID" value="MBZ2206621.1"/>
    <property type="molecule type" value="Genomic_DNA"/>
</dbReference>
<dbReference type="RefSeq" id="WP_223466665.1">
    <property type="nucleotide sequence ID" value="NZ_JAFBIL020000002.1"/>
</dbReference>
<protein>
    <recommendedName>
        <fullName evidence="3">XRE family transcriptional regulator</fullName>
    </recommendedName>
</protein>
<gene>
    <name evidence="1" type="ORF">I4X03_005055</name>
</gene>
<organism evidence="1 2">
    <name type="scientific">Massilia soli</name>
    <dbReference type="NCBI Taxonomy" id="2792854"/>
    <lineage>
        <taxon>Bacteria</taxon>
        <taxon>Pseudomonadati</taxon>
        <taxon>Pseudomonadota</taxon>
        <taxon>Betaproteobacteria</taxon>
        <taxon>Burkholderiales</taxon>
        <taxon>Oxalobacteraceae</taxon>
        <taxon>Telluria group</taxon>
        <taxon>Massilia</taxon>
    </lineage>
</organism>
<keyword evidence="2" id="KW-1185">Reference proteome</keyword>
<accession>A0ABS7SK94</accession>
<reference evidence="1 2" key="1">
    <citation type="submission" date="2021-08" db="EMBL/GenBank/DDBJ databases">
        <title>Massilia sp. R798.</title>
        <authorList>
            <person name="Baek J.H."/>
            <person name="Jung H.S."/>
            <person name="Kim K.R."/>
            <person name="Jeon C.O."/>
        </authorList>
    </citation>
    <scope>NUCLEOTIDE SEQUENCE [LARGE SCALE GENOMIC DNA]</scope>
    <source>
        <strain evidence="1 2">R798</strain>
    </source>
</reference>
<comment type="caution">
    <text evidence="1">The sequence shown here is derived from an EMBL/GenBank/DDBJ whole genome shotgun (WGS) entry which is preliminary data.</text>
</comment>
<evidence type="ECO:0008006" key="3">
    <source>
        <dbReference type="Google" id="ProtNLM"/>
    </source>
</evidence>
<evidence type="ECO:0000313" key="2">
    <source>
        <dbReference type="Proteomes" id="UP000809349"/>
    </source>
</evidence>
<name>A0ABS7SK94_9BURK</name>
<evidence type="ECO:0000313" key="1">
    <source>
        <dbReference type="EMBL" id="MBZ2206621.1"/>
    </source>
</evidence>
<dbReference type="Proteomes" id="UP000809349">
    <property type="component" value="Unassembled WGS sequence"/>
</dbReference>
<sequence length="95" mass="10778">MTDLNTNQKKYDPNNLIDAVTARLALKNDAAVARALKVEAPIIEKVRSNKLPLGGYLLMRLRELTGMSVNDLQDLMGDRRRKFRMNVRPARANIN</sequence>
<proteinExistence type="predicted"/>